<sequence length="78" mass="9005">MVGPVVGGIIVLGVDMPFNLIQFHLELVANLWHACQGWHSGPSLWEILHIRVVFFIRKPKRHDRDSSRICNKECNRCL</sequence>
<reference evidence="1" key="1">
    <citation type="thesis" date="2020" institute="ProQuest LLC" country="789 East Eisenhower Parkway, Ann Arbor, MI, USA">
        <title>Comparative Genomics and Chromosome Evolution.</title>
        <authorList>
            <person name="Mudd A.B."/>
        </authorList>
    </citation>
    <scope>NUCLEOTIDE SEQUENCE</scope>
    <source>
        <strain evidence="1">Female2</strain>
        <tissue evidence="1">Blood</tissue>
    </source>
</reference>
<accession>A0A8T2K771</accession>
<name>A0A8T2K771_9PIPI</name>
<comment type="caution">
    <text evidence="1">The sequence shown here is derived from an EMBL/GenBank/DDBJ whole genome shotgun (WGS) entry which is preliminary data.</text>
</comment>
<dbReference type="AlphaFoldDB" id="A0A8T2K771"/>
<evidence type="ECO:0000313" key="1">
    <source>
        <dbReference type="EMBL" id="KAG8453355.1"/>
    </source>
</evidence>
<organism evidence="1 2">
    <name type="scientific">Hymenochirus boettgeri</name>
    <name type="common">Congo dwarf clawed frog</name>
    <dbReference type="NCBI Taxonomy" id="247094"/>
    <lineage>
        <taxon>Eukaryota</taxon>
        <taxon>Metazoa</taxon>
        <taxon>Chordata</taxon>
        <taxon>Craniata</taxon>
        <taxon>Vertebrata</taxon>
        <taxon>Euteleostomi</taxon>
        <taxon>Amphibia</taxon>
        <taxon>Batrachia</taxon>
        <taxon>Anura</taxon>
        <taxon>Pipoidea</taxon>
        <taxon>Pipidae</taxon>
        <taxon>Pipinae</taxon>
        <taxon>Hymenochirus</taxon>
    </lineage>
</organism>
<dbReference type="Proteomes" id="UP000812440">
    <property type="component" value="Chromosome 1"/>
</dbReference>
<dbReference type="EMBL" id="JAACNH010000001">
    <property type="protein sequence ID" value="KAG8453355.1"/>
    <property type="molecule type" value="Genomic_DNA"/>
</dbReference>
<protein>
    <submittedName>
        <fullName evidence="1">Uncharacterized protein</fullName>
    </submittedName>
</protein>
<evidence type="ECO:0000313" key="2">
    <source>
        <dbReference type="Proteomes" id="UP000812440"/>
    </source>
</evidence>
<proteinExistence type="predicted"/>
<keyword evidence="2" id="KW-1185">Reference proteome</keyword>
<gene>
    <name evidence="1" type="ORF">GDO86_000115</name>
</gene>